<sequence>MGTIINMSNCRSNIMSIIAYQLELAGETPYKRIGFLVHQDID</sequence>
<gene>
    <name evidence="1" type="ORF">ASZ90_008717</name>
</gene>
<dbReference type="EMBL" id="LNQE01001055">
    <property type="protein sequence ID" value="KUG21528.1"/>
    <property type="molecule type" value="Genomic_DNA"/>
</dbReference>
<reference evidence="1" key="1">
    <citation type="journal article" date="2015" name="Proc. Natl. Acad. Sci. U.S.A.">
        <title>Networks of energetic and metabolic interactions define dynamics in microbial communities.</title>
        <authorList>
            <person name="Embree M."/>
            <person name="Liu J.K."/>
            <person name="Al-Bassam M.M."/>
            <person name="Zengler K."/>
        </authorList>
    </citation>
    <scope>NUCLEOTIDE SEQUENCE</scope>
</reference>
<proteinExistence type="predicted"/>
<comment type="caution">
    <text evidence="1">The sequence shown here is derived from an EMBL/GenBank/DDBJ whole genome shotgun (WGS) entry which is preliminary data.</text>
</comment>
<evidence type="ECO:0000313" key="1">
    <source>
        <dbReference type="EMBL" id="KUG21528.1"/>
    </source>
</evidence>
<accession>A0A0W8FKS8</accession>
<protein>
    <submittedName>
        <fullName evidence="1">Uncharacterized protein</fullName>
    </submittedName>
</protein>
<name>A0A0W8FKS8_9ZZZZ</name>
<dbReference type="AlphaFoldDB" id="A0A0W8FKS8"/>
<organism evidence="1">
    <name type="scientific">hydrocarbon metagenome</name>
    <dbReference type="NCBI Taxonomy" id="938273"/>
    <lineage>
        <taxon>unclassified sequences</taxon>
        <taxon>metagenomes</taxon>
        <taxon>ecological metagenomes</taxon>
    </lineage>
</organism>